<evidence type="ECO:0000256" key="1">
    <source>
        <dbReference type="SAM" id="MobiDB-lite"/>
    </source>
</evidence>
<dbReference type="EMBL" id="JACEIK010000552">
    <property type="protein sequence ID" value="MCD7458948.1"/>
    <property type="molecule type" value="Genomic_DNA"/>
</dbReference>
<evidence type="ECO:0000313" key="3">
    <source>
        <dbReference type="Proteomes" id="UP000823775"/>
    </source>
</evidence>
<proteinExistence type="predicted"/>
<dbReference type="InterPro" id="IPR007727">
    <property type="entry name" value="Spo12"/>
</dbReference>
<evidence type="ECO:0000313" key="2">
    <source>
        <dbReference type="EMBL" id="MCD7458948.1"/>
    </source>
</evidence>
<reference evidence="2 3" key="1">
    <citation type="journal article" date="2021" name="BMC Genomics">
        <title>Datura genome reveals duplications of psychoactive alkaloid biosynthetic genes and high mutation rate following tissue culture.</title>
        <authorList>
            <person name="Rajewski A."/>
            <person name="Carter-House D."/>
            <person name="Stajich J."/>
            <person name="Litt A."/>
        </authorList>
    </citation>
    <scope>NUCLEOTIDE SEQUENCE [LARGE SCALE GENOMIC DNA]</scope>
    <source>
        <strain evidence="2">AR-01</strain>
    </source>
</reference>
<dbReference type="Pfam" id="PF05032">
    <property type="entry name" value="Spo12"/>
    <property type="match status" value="1"/>
</dbReference>
<gene>
    <name evidence="2" type="ORF">HAX54_039672</name>
</gene>
<accession>A0ABS8SJ57</accession>
<dbReference type="Proteomes" id="UP000823775">
    <property type="component" value="Unassembled WGS sequence"/>
</dbReference>
<feature type="region of interest" description="Disordered" evidence="1">
    <location>
        <begin position="43"/>
        <end position="91"/>
    </location>
</feature>
<sequence length="136" mass="14987">MEGIKETVVPKSPINEALQETVVSKAPINEAAETIVIAAEPKTPPLNRPTIVLPNSPIKSGNSTPDRLKVPRPFKYPERYTSPTDQMMSPVSKRLLIGRSRKTSTLLPPSKNRPLHQHMVQGLQLQESGLCQSLNC</sequence>
<protein>
    <submittedName>
        <fullName evidence="2">Uncharacterized protein</fullName>
    </submittedName>
</protein>
<organism evidence="2 3">
    <name type="scientific">Datura stramonium</name>
    <name type="common">Jimsonweed</name>
    <name type="synonym">Common thornapple</name>
    <dbReference type="NCBI Taxonomy" id="4076"/>
    <lineage>
        <taxon>Eukaryota</taxon>
        <taxon>Viridiplantae</taxon>
        <taxon>Streptophyta</taxon>
        <taxon>Embryophyta</taxon>
        <taxon>Tracheophyta</taxon>
        <taxon>Spermatophyta</taxon>
        <taxon>Magnoliopsida</taxon>
        <taxon>eudicotyledons</taxon>
        <taxon>Gunneridae</taxon>
        <taxon>Pentapetalae</taxon>
        <taxon>asterids</taxon>
        <taxon>lamiids</taxon>
        <taxon>Solanales</taxon>
        <taxon>Solanaceae</taxon>
        <taxon>Solanoideae</taxon>
        <taxon>Datureae</taxon>
        <taxon>Datura</taxon>
    </lineage>
</organism>
<name>A0ABS8SJ57_DATST</name>
<dbReference type="PANTHER" id="PTHR36747:SF1">
    <property type="entry name" value="HYDROXYPROLINE-RICH GLYCOPROTEIN FAMILY PROTEIN"/>
    <property type="match status" value="1"/>
</dbReference>
<dbReference type="PANTHER" id="PTHR36747">
    <property type="entry name" value="HYDROXYPROLINE-RICH GLYCOPROTEIN FAMILY PROTEIN"/>
    <property type="match status" value="1"/>
</dbReference>
<keyword evidence="3" id="KW-1185">Reference proteome</keyword>
<comment type="caution">
    <text evidence="2">The sequence shown here is derived from an EMBL/GenBank/DDBJ whole genome shotgun (WGS) entry which is preliminary data.</text>
</comment>